<keyword evidence="5 10" id="KW-0812">Transmembrane</keyword>
<keyword evidence="3" id="KW-1003">Cell membrane</keyword>
<evidence type="ECO:0000256" key="10">
    <source>
        <dbReference type="SAM" id="Phobius"/>
    </source>
</evidence>
<evidence type="ECO:0000256" key="1">
    <source>
        <dbReference type="ARBA" id="ARBA00004651"/>
    </source>
</evidence>
<feature type="transmembrane region" description="Helical" evidence="10">
    <location>
        <begin position="74"/>
        <end position="95"/>
    </location>
</feature>
<feature type="transmembrane region" description="Helical" evidence="10">
    <location>
        <begin position="199"/>
        <end position="228"/>
    </location>
</feature>
<sequence>MPTASDTAAGRPHPEQRPGGRSGGGPGGRPSRPGPAERVKGVALRWDTVIGILLTAVFATGLATTEGFADPGNLAFALNDVAEVALIALPMTLLVVAGQVDLSVASVLGLSSALTGALWEVGWAFELIVPVVLLAGVAGGLLNGWLVTRIGLPPLAVTIGTLALYRGLASVVLGSNAVTGFPETYARWASDTTTLPGTFLPYPVVLFLALAVVTGVVLHATALGRALFAIGAQEEAAYFAGLRVKRIKLLLFTVTGLFAAFAGIVFTLRYGSARADNGFGFEMLVIAAVLLGGVDFNGGKGTLAGAVCGVLLIGVLKNLLTLNDVANEVQVIVTGLLLVGSVLTPRAVAVAAERRHRRAAAATAAPPP</sequence>
<evidence type="ECO:0000256" key="3">
    <source>
        <dbReference type="ARBA" id="ARBA00022475"/>
    </source>
</evidence>
<evidence type="ECO:0000256" key="5">
    <source>
        <dbReference type="ARBA" id="ARBA00022692"/>
    </source>
</evidence>
<dbReference type="GO" id="GO:0022857">
    <property type="term" value="F:transmembrane transporter activity"/>
    <property type="evidence" value="ECO:0007669"/>
    <property type="project" value="InterPro"/>
</dbReference>
<dbReference type="AlphaFoldDB" id="A0A3M8FA27"/>
<organism evidence="11 12">
    <name type="scientific">Streptomyces xinghaiensis</name>
    <dbReference type="NCBI Taxonomy" id="1038928"/>
    <lineage>
        <taxon>Bacteria</taxon>
        <taxon>Bacillati</taxon>
        <taxon>Actinomycetota</taxon>
        <taxon>Actinomycetes</taxon>
        <taxon>Kitasatosporales</taxon>
        <taxon>Streptomycetaceae</taxon>
        <taxon>Streptomyces</taxon>
    </lineage>
</organism>
<feature type="transmembrane region" description="Helical" evidence="10">
    <location>
        <begin position="127"/>
        <end position="148"/>
    </location>
</feature>
<evidence type="ECO:0000313" key="12">
    <source>
        <dbReference type="Proteomes" id="UP000028058"/>
    </source>
</evidence>
<feature type="transmembrane region" description="Helical" evidence="10">
    <location>
        <begin position="155"/>
        <end position="179"/>
    </location>
</feature>
<feature type="transmembrane region" description="Helical" evidence="10">
    <location>
        <begin position="278"/>
        <end position="296"/>
    </location>
</feature>
<dbReference type="RefSeq" id="WP_078650225.1">
    <property type="nucleotide sequence ID" value="NZ_CP134822.1"/>
</dbReference>
<evidence type="ECO:0000256" key="6">
    <source>
        <dbReference type="ARBA" id="ARBA00022989"/>
    </source>
</evidence>
<feature type="transmembrane region" description="Helical" evidence="10">
    <location>
        <begin position="42"/>
        <end position="62"/>
    </location>
</feature>
<evidence type="ECO:0000256" key="7">
    <source>
        <dbReference type="ARBA" id="ARBA00023136"/>
    </source>
</evidence>
<keyword evidence="7 10" id="KW-0472">Membrane</keyword>
<evidence type="ECO:0000313" key="11">
    <source>
        <dbReference type="EMBL" id="RKM94813.1"/>
    </source>
</evidence>
<evidence type="ECO:0000256" key="9">
    <source>
        <dbReference type="SAM" id="MobiDB-lite"/>
    </source>
</evidence>
<gene>
    <name evidence="11" type="ORF">SFRA_016220</name>
</gene>
<dbReference type="CDD" id="cd06579">
    <property type="entry name" value="TM_PBP1_transp_AraH_like"/>
    <property type="match status" value="1"/>
</dbReference>
<evidence type="ECO:0000256" key="2">
    <source>
        <dbReference type="ARBA" id="ARBA00022448"/>
    </source>
</evidence>
<dbReference type="InterPro" id="IPR001851">
    <property type="entry name" value="ABC_transp_permease"/>
</dbReference>
<comment type="caution">
    <text evidence="11">The sequence shown here is derived from an EMBL/GenBank/DDBJ whole genome shotgun (WGS) entry which is preliminary data.</text>
</comment>
<keyword evidence="2" id="KW-0813">Transport</keyword>
<feature type="transmembrane region" description="Helical" evidence="10">
    <location>
        <begin position="249"/>
        <end position="272"/>
    </location>
</feature>
<keyword evidence="4" id="KW-0997">Cell inner membrane</keyword>
<evidence type="ECO:0000256" key="4">
    <source>
        <dbReference type="ARBA" id="ARBA00022519"/>
    </source>
</evidence>
<dbReference type="Pfam" id="PF02653">
    <property type="entry name" value="BPD_transp_2"/>
    <property type="match status" value="1"/>
</dbReference>
<feature type="region of interest" description="Disordered" evidence="9">
    <location>
        <begin position="1"/>
        <end position="37"/>
    </location>
</feature>
<dbReference type="GO" id="GO:0005886">
    <property type="term" value="C:plasma membrane"/>
    <property type="evidence" value="ECO:0007669"/>
    <property type="project" value="UniProtKB-SubCell"/>
</dbReference>
<dbReference type="EMBL" id="JNAD02000007">
    <property type="protein sequence ID" value="RKM94813.1"/>
    <property type="molecule type" value="Genomic_DNA"/>
</dbReference>
<evidence type="ECO:0000256" key="8">
    <source>
        <dbReference type="ARBA" id="ARBA00039381"/>
    </source>
</evidence>
<protein>
    <recommendedName>
        <fullName evidence="8">Autoinducer 2 import system permease protein LsrD</fullName>
    </recommendedName>
</protein>
<accession>A0A3M8FA27</accession>
<dbReference type="PANTHER" id="PTHR32196">
    <property type="entry name" value="ABC TRANSPORTER PERMEASE PROTEIN YPHD-RELATED-RELATED"/>
    <property type="match status" value="1"/>
</dbReference>
<name>A0A3M8FA27_9ACTN</name>
<reference evidence="11 12" key="1">
    <citation type="journal article" date="2014" name="Genome Announc.">
        <title>Draft Genome Sequence of Streptomyces fradiae ATCC 19609, a Strain Highly Sensitive to Antibiotics.</title>
        <authorList>
            <person name="Bekker O.B."/>
            <person name="Klimina K.M."/>
            <person name="Vatlin A.A."/>
            <person name="Zakharevich N.V."/>
            <person name="Kasianov A.S."/>
            <person name="Danilenko V.N."/>
        </authorList>
    </citation>
    <scope>NUCLEOTIDE SEQUENCE [LARGE SCALE GENOMIC DNA]</scope>
    <source>
        <strain evidence="11 12">ATCC 19609</strain>
    </source>
</reference>
<dbReference type="OrthoDB" id="7947581at2"/>
<dbReference type="Proteomes" id="UP000028058">
    <property type="component" value="Unassembled WGS sequence"/>
</dbReference>
<keyword evidence="12" id="KW-1185">Reference proteome</keyword>
<comment type="subcellular location">
    <subcellularLocation>
        <location evidence="1">Cell membrane</location>
        <topology evidence="1">Multi-pass membrane protein</topology>
    </subcellularLocation>
</comment>
<proteinExistence type="predicted"/>
<dbReference type="PANTHER" id="PTHR32196:SF71">
    <property type="entry name" value="AUTOINDUCER 2 IMPORT SYSTEM PERMEASE PROTEIN LSRD"/>
    <property type="match status" value="1"/>
</dbReference>
<feature type="transmembrane region" description="Helical" evidence="10">
    <location>
        <begin position="332"/>
        <end position="352"/>
    </location>
</feature>
<keyword evidence="6 10" id="KW-1133">Transmembrane helix</keyword>